<name>A0AAU7UD11_9DEIO</name>
<proteinExistence type="predicted"/>
<gene>
    <name evidence="1" type="ORF">ABOD76_05785</name>
</gene>
<dbReference type="InterPro" id="IPR027417">
    <property type="entry name" value="P-loop_NTPase"/>
</dbReference>
<evidence type="ECO:0000313" key="1">
    <source>
        <dbReference type="EMBL" id="XBV85813.1"/>
    </source>
</evidence>
<accession>A0AAU7UD11</accession>
<organism evidence="1">
    <name type="scientific">Deinococcus sonorensis KR-87</name>
    <dbReference type="NCBI Taxonomy" id="694439"/>
    <lineage>
        <taxon>Bacteria</taxon>
        <taxon>Thermotogati</taxon>
        <taxon>Deinococcota</taxon>
        <taxon>Deinococci</taxon>
        <taxon>Deinococcales</taxon>
        <taxon>Deinococcaceae</taxon>
        <taxon>Deinococcus</taxon>
    </lineage>
</organism>
<dbReference type="EMBL" id="CP158299">
    <property type="protein sequence ID" value="XBV85813.1"/>
    <property type="molecule type" value="Genomic_DNA"/>
</dbReference>
<dbReference type="RefSeq" id="WP_350243855.1">
    <property type="nucleotide sequence ID" value="NZ_CP158299.1"/>
</dbReference>
<sequence length="980" mass="107441">MAETAWLAPLAQLRAALVGQRDARGQMGSLRWLEETVQAQGGRPSTVRNILYRDVGTAADKRMLLSVLQGLSGRLNLELPWPQPPTAALPDPGDHVLDRDKRLIYRRFLQGVQRSQTQGAPPPRTVFVAGPGTGKTLLVDQLSRALPDALLLRFDDDLAPELRRLAAQLDLPAQLTTELLSRLQAGAPYAVLGAIQQQLSRALVARLDRPGAVLLVRVDSHAQLNGLPLRLPDGQTASATSWVWHHVLAPLAHSPVAVLVALSEPDGLPQRLDGYGELIVLQPPSLEDMRRFVRVKLPDLPPAEVERIVRRAGRSYDNLGLLTLLAGVGSQGQHDEPLPPLPDESLRTFLETLSVAFSSETPQVQVAFLEQLLDPERPQPLEQRRDLERAFLEPATSGSVRPTNLELIERLVQQHPAGLAERLEQRHRQAAELALSLGDPARALHHALRGCCWPLVLQTASGARAERAWQTLESAGPDVLPTEVREQLARAVVEHYAELGHYTHPHMHSALSCLERSAAVPLQVWADLKRAEGLIDAARYDEARQQLASLDVAQAQLEPGTGVDLALIEAAFARWAGDAAEAAAQVQRAQQWADEASGPLAAKVLTWQGMIAKDQGQWSEAVQALTRVAEDQRALPLQHDRAHAQLGDLWSRLGQFPRALGHLERATQGLATHGATLEELSHSRGRLGTVLRRLGELSAAQQVFAQAEAEAPDAFSRARVYSELSLLHAARGEFDRALWLGNWAWQRFREAEAQRPLEAAYRRHRLEYRVALAYLCRGLGCAYLPPLTGASTDNADLQYARQLLDTVLREMTGEGALRVDVHLALALATPDPQAAIQHAMDGVQVARHPYHRMQAHSFLTEARLRAGQHDQALIEVNLANAYARHAARLAGEHTLNDPGYAAWLIGLEAEALAPRDPQLAFQTLAQGLDEPRYHAFHAGLSRSALRVFAGSALEADVLRLVLPQGLGLLQPRDAVSSQYS</sequence>
<dbReference type="Gene3D" id="1.25.40.10">
    <property type="entry name" value="Tetratricopeptide repeat domain"/>
    <property type="match status" value="1"/>
</dbReference>
<evidence type="ECO:0008006" key="2">
    <source>
        <dbReference type="Google" id="ProtNLM"/>
    </source>
</evidence>
<dbReference type="AlphaFoldDB" id="A0AAU7UD11"/>
<protein>
    <recommendedName>
        <fullName evidence="2">Orc1-like AAA ATPase domain-containing protein</fullName>
    </recommendedName>
</protein>
<dbReference type="SUPFAM" id="SSF52540">
    <property type="entry name" value="P-loop containing nucleoside triphosphate hydrolases"/>
    <property type="match status" value="1"/>
</dbReference>
<dbReference type="SUPFAM" id="SSF48452">
    <property type="entry name" value="TPR-like"/>
    <property type="match status" value="1"/>
</dbReference>
<dbReference type="InterPro" id="IPR011990">
    <property type="entry name" value="TPR-like_helical_dom_sf"/>
</dbReference>
<dbReference type="KEGG" id="dsc:ABOD76_05785"/>
<reference evidence="1" key="1">
    <citation type="submission" date="2024-06" db="EMBL/GenBank/DDBJ databases">
        <title>Draft Genome Sequence of Deinococcus sonorensis Type Strain KR-87, a Biofilm Producing Representative of the Genus Deinococcus.</title>
        <authorList>
            <person name="Boren L.S."/>
            <person name="Grosso R.A."/>
            <person name="Hugenberg-Cox A.N."/>
            <person name="Hill J.T.E."/>
            <person name="Albert C.M."/>
            <person name="Tuohy J.M."/>
        </authorList>
    </citation>
    <scope>NUCLEOTIDE SEQUENCE</scope>
    <source>
        <strain evidence="1">KR-87</strain>
    </source>
</reference>